<dbReference type="AlphaFoldDB" id="A0ABD1ZQ54"/>
<sequence>MACLWIRACWKSVVLFLTSCAVCGWGCASSEFYTGWLTLWGEEMAHTDPEFTAEALDRIKYNLDRGGDCPGQFNCFCNAKADVVLTNVSSTDDVCRTLSSTQKGPIAFSFPLEPIVGWLILGCLERVPNF</sequence>
<keyword evidence="3" id="KW-1185">Reference proteome</keyword>
<organism evidence="2 3">
    <name type="scientific">Riccia fluitans</name>
    <dbReference type="NCBI Taxonomy" id="41844"/>
    <lineage>
        <taxon>Eukaryota</taxon>
        <taxon>Viridiplantae</taxon>
        <taxon>Streptophyta</taxon>
        <taxon>Embryophyta</taxon>
        <taxon>Marchantiophyta</taxon>
        <taxon>Marchantiopsida</taxon>
        <taxon>Marchantiidae</taxon>
        <taxon>Marchantiales</taxon>
        <taxon>Ricciaceae</taxon>
        <taxon>Riccia</taxon>
    </lineage>
</organism>
<name>A0ABD1ZQ54_9MARC</name>
<evidence type="ECO:0000313" key="2">
    <source>
        <dbReference type="EMBL" id="KAL2653580.1"/>
    </source>
</evidence>
<feature type="chain" id="PRO_5044864211" description="Secreted protein" evidence="1">
    <location>
        <begin position="25"/>
        <end position="130"/>
    </location>
</feature>
<protein>
    <recommendedName>
        <fullName evidence="4">Secreted protein</fullName>
    </recommendedName>
</protein>
<dbReference type="Proteomes" id="UP001605036">
    <property type="component" value="Unassembled WGS sequence"/>
</dbReference>
<comment type="caution">
    <text evidence="2">The sequence shown here is derived from an EMBL/GenBank/DDBJ whole genome shotgun (WGS) entry which is preliminary data.</text>
</comment>
<proteinExistence type="predicted"/>
<dbReference type="EMBL" id="JBHFFA010000001">
    <property type="protein sequence ID" value="KAL2653580.1"/>
    <property type="molecule type" value="Genomic_DNA"/>
</dbReference>
<reference evidence="2 3" key="1">
    <citation type="submission" date="2024-09" db="EMBL/GenBank/DDBJ databases">
        <title>Chromosome-scale assembly of Riccia fluitans.</title>
        <authorList>
            <person name="Paukszto L."/>
            <person name="Sawicki J."/>
            <person name="Karawczyk K."/>
            <person name="Piernik-Szablinska J."/>
            <person name="Szczecinska M."/>
            <person name="Mazdziarz M."/>
        </authorList>
    </citation>
    <scope>NUCLEOTIDE SEQUENCE [LARGE SCALE GENOMIC DNA]</scope>
    <source>
        <strain evidence="2">Rf_01</strain>
        <tissue evidence="2">Aerial parts of the thallus</tissue>
    </source>
</reference>
<keyword evidence="1" id="KW-0732">Signal</keyword>
<feature type="signal peptide" evidence="1">
    <location>
        <begin position="1"/>
        <end position="24"/>
    </location>
</feature>
<evidence type="ECO:0000256" key="1">
    <source>
        <dbReference type="SAM" id="SignalP"/>
    </source>
</evidence>
<evidence type="ECO:0000313" key="3">
    <source>
        <dbReference type="Proteomes" id="UP001605036"/>
    </source>
</evidence>
<accession>A0ABD1ZQ54</accession>
<gene>
    <name evidence="2" type="ORF">R1flu_021708</name>
</gene>
<evidence type="ECO:0008006" key="4">
    <source>
        <dbReference type="Google" id="ProtNLM"/>
    </source>
</evidence>